<evidence type="ECO:0000256" key="2">
    <source>
        <dbReference type="ARBA" id="ARBA00004496"/>
    </source>
</evidence>
<dbReference type="GO" id="GO:0005737">
    <property type="term" value="C:cytoplasm"/>
    <property type="evidence" value="ECO:0007669"/>
    <property type="project" value="UniProtKB-SubCell"/>
</dbReference>
<keyword evidence="8" id="KW-1185">Reference proteome</keyword>
<dbReference type="SUPFAM" id="SSF56281">
    <property type="entry name" value="Metallo-hydrolase/oxidoreductase"/>
    <property type="match status" value="1"/>
</dbReference>
<dbReference type="GO" id="GO:0032039">
    <property type="term" value="C:integrator complex"/>
    <property type="evidence" value="ECO:0007669"/>
    <property type="project" value="InterPro"/>
</dbReference>
<keyword evidence="4" id="KW-0963">Cytoplasm</keyword>
<dbReference type="InterPro" id="IPR036866">
    <property type="entry name" value="RibonucZ/Hydroxyglut_hydro"/>
</dbReference>
<feature type="domain" description="Beta-Casp" evidence="6">
    <location>
        <begin position="362"/>
        <end position="483"/>
    </location>
</feature>
<evidence type="ECO:0000256" key="3">
    <source>
        <dbReference type="ARBA" id="ARBA00006861"/>
    </source>
</evidence>
<keyword evidence="5" id="KW-0539">Nucleus</keyword>
<comment type="similarity">
    <text evidence="3">Belongs to the metallo-beta-lactamase superfamily. RNA-metabolizing metallo-beta-lactamase-like family. INTS9 subfamily.</text>
</comment>
<evidence type="ECO:0000259" key="6">
    <source>
        <dbReference type="SMART" id="SM01027"/>
    </source>
</evidence>
<evidence type="ECO:0000313" key="8">
    <source>
        <dbReference type="Proteomes" id="UP000489600"/>
    </source>
</evidence>
<protein>
    <recommendedName>
        <fullName evidence="6">Beta-Casp domain-containing protein</fullName>
    </recommendedName>
</protein>
<reference evidence="7" key="1">
    <citation type="submission" date="2019-07" db="EMBL/GenBank/DDBJ databases">
        <authorList>
            <person name="Dittberner H."/>
        </authorList>
    </citation>
    <scope>NUCLEOTIDE SEQUENCE [LARGE SCALE GENOMIC DNA]</scope>
</reference>
<evidence type="ECO:0000256" key="1">
    <source>
        <dbReference type="ARBA" id="ARBA00004123"/>
    </source>
</evidence>
<comment type="caution">
    <text evidence="7">The sequence shown here is derived from an EMBL/GenBank/DDBJ whole genome shotgun (WGS) entry which is preliminary data.</text>
</comment>
<dbReference type="InterPro" id="IPR022712">
    <property type="entry name" value="Beta_Casp"/>
</dbReference>
<dbReference type="Gene3D" id="3.40.50.10890">
    <property type="match status" value="1"/>
</dbReference>
<comment type="subcellular location">
    <subcellularLocation>
        <location evidence="2">Cytoplasm</location>
    </subcellularLocation>
    <subcellularLocation>
        <location evidence="1">Nucleus</location>
    </subcellularLocation>
</comment>
<dbReference type="PANTHER" id="PTHR46094:SF1">
    <property type="entry name" value="INTEGRATOR COMPLEX SUBUNIT 9"/>
    <property type="match status" value="1"/>
</dbReference>
<gene>
    <name evidence="7" type="ORF">ANE_LOCUS7270</name>
</gene>
<name>A0A565B7S3_9BRAS</name>
<dbReference type="InterPro" id="IPR001279">
    <property type="entry name" value="Metallo-B-lactamas"/>
</dbReference>
<dbReference type="GO" id="GO:0034472">
    <property type="term" value="P:snRNA 3'-end processing"/>
    <property type="evidence" value="ECO:0007669"/>
    <property type="project" value="TreeGrafter"/>
</dbReference>
<dbReference type="Gene3D" id="3.60.15.10">
    <property type="entry name" value="Ribonuclease Z/Hydroxyacylglutathione hydrolase-like"/>
    <property type="match status" value="1"/>
</dbReference>
<evidence type="ECO:0000313" key="7">
    <source>
        <dbReference type="EMBL" id="VVA96825.1"/>
    </source>
</evidence>
<dbReference type="EMBL" id="CABITT030000003">
    <property type="protein sequence ID" value="VVA96825.1"/>
    <property type="molecule type" value="Genomic_DNA"/>
</dbReference>
<dbReference type="SMART" id="SM01027">
    <property type="entry name" value="Beta-Casp"/>
    <property type="match status" value="1"/>
</dbReference>
<dbReference type="PANTHER" id="PTHR46094">
    <property type="entry name" value="INTEGRATOR COMPLEX SUBUNIT 9"/>
    <property type="match status" value="1"/>
</dbReference>
<dbReference type="Pfam" id="PF16661">
    <property type="entry name" value="Lactamase_B_6"/>
    <property type="match status" value="1"/>
</dbReference>
<organism evidence="7 8">
    <name type="scientific">Arabis nemorensis</name>
    <dbReference type="NCBI Taxonomy" id="586526"/>
    <lineage>
        <taxon>Eukaryota</taxon>
        <taxon>Viridiplantae</taxon>
        <taxon>Streptophyta</taxon>
        <taxon>Embryophyta</taxon>
        <taxon>Tracheophyta</taxon>
        <taxon>Spermatophyta</taxon>
        <taxon>Magnoliopsida</taxon>
        <taxon>eudicotyledons</taxon>
        <taxon>Gunneridae</taxon>
        <taxon>Pentapetalae</taxon>
        <taxon>rosids</taxon>
        <taxon>malvids</taxon>
        <taxon>Brassicales</taxon>
        <taxon>Brassicaceae</taxon>
        <taxon>Arabideae</taxon>
        <taxon>Arabis</taxon>
    </lineage>
</organism>
<dbReference type="Pfam" id="PF10996">
    <property type="entry name" value="Beta-Casp"/>
    <property type="match status" value="1"/>
</dbReference>
<proteinExistence type="inferred from homology"/>
<dbReference type="InterPro" id="IPR027074">
    <property type="entry name" value="Integrator_9su"/>
</dbReference>
<dbReference type="AlphaFoldDB" id="A0A565B7S3"/>
<evidence type="ECO:0000256" key="5">
    <source>
        <dbReference type="ARBA" id="ARBA00023242"/>
    </source>
</evidence>
<evidence type="ECO:0000256" key="4">
    <source>
        <dbReference type="ARBA" id="ARBA00022490"/>
    </source>
</evidence>
<dbReference type="Proteomes" id="UP000489600">
    <property type="component" value="Unassembled WGS sequence"/>
</dbReference>
<accession>A0A565B7S3</accession>
<sequence length="700" mass="77457">MKLTCLSKGDGFQYPPCHMLNLCGFRILIDCPLDLLAMSTFSPVPYDVGFEASECSSNVQLDAQDPFQKKQKLERQMTPADLVCAEPWYKTVKALHLWEVSLIDIVLISNPMGLLGLPFLAQDPGFCSKIYMTEATAKIGQLMMEDLISMHMEFRRFYGPEDSSFPWWMKNLDREEVPALLKTVVFGESGDDLGSWMRLYSLDDIKSCMKKVQDIKFAEEVCYNGTLVIRALSSGLDIGACNWLINGPNGSLSYVSDSIFVSHHAKSLDFHGLKGSDVMIYSDFSCLQSEELNEFGCSSPDTDNNHISTISDKNDENLAASLLDTEESLEELEKLAFVCSCAAESAEAGGSTLISITRIGIVLQLLELMSNSLESSSIKVPIFVISSVAEELLAYTNTIPEWLCEQRQEKLISGEPSFGHLKFIKDKKIHLFPAIHSPNLIASWQEPCIVFAPHSSLRLGPSVQLLQRWRGDPKSLLVLEDGISAGLGLLPFRPIAMKILQCSFLSGIRLQKLPTLLSVLQPKIVLVPDVVNQRINLTEMKTISILNYSENKTLRVPRIADNPNVEIMAELASKLSWKKLRQRENFGIARLKGELLMKDGKYRLVSGLEQEEISGKARPLRHWGSVAPETLVAALLKMGITGSVEHSTGENGSEVNSTIHVTNPSSGLIETSEMGTAIITDDENVATQIFQAIDGILDGI</sequence>
<dbReference type="OrthoDB" id="5600060at2759"/>